<keyword evidence="1" id="KW-1133">Transmembrane helix</keyword>
<dbReference type="GO" id="GO:0071111">
    <property type="term" value="F:cyclic-guanylate-specific phosphodiesterase activity"/>
    <property type="evidence" value="ECO:0007669"/>
    <property type="project" value="InterPro"/>
</dbReference>
<sequence>MLILEVIYFLRPKIKLLSNKIFSVLMVSALLYLLFDFATVFALVYFDSCPIWFVRFTHQGFIIFLYIALSCIYLYIDILNRDQRRYSKPELSVIIVSYVFALASVLFAPIDYYIEEDGIYSFGLMVNCVYAVLIIYSAMTVFQTLRHWKNKAHRKQKICVLMTMALWVGFGGIQIIEPKILISSVGISAIILLMFLSLENPSEYLDSETRAFNYYALKTVLQEFMSCKKNYAIVSMELDEASIIENYVGTNVIAETLVEIKQFVEKSFKTQCYRMNRMTLAFIVDNKHISKIDTCLEILADRFSRPWELKDRSVRLNAHANVLFCPEDFPFDGQVVELLDFAEDTETYGRSIGFIRRIDDKAREKRIRSRQILHIVSESIKNNSIVMYYQPIYSLAEKRFTNAEALVRLKDENTIGYVSPEEFIPLAEKKGMIMPLSNLIFNHVFAFMSENNLKKQHMNHIEVNLSGLQSVDANLPKLMKSLLMKYNIAPDCVNLEITESIAVTSGYMLKKNMEELKKFGCSFSMDDFGTGYSNLSRIAKADFEMIKIDKSLLWPCFKEDETEGTKNAKILLENMISMLLKMGRKIVVEGIETKEQFDYLASLGITYAQGFYFSKPIPEEEFVKFIAEKNSKRS</sequence>
<accession>A0A1H9HHS1</accession>
<feature type="transmembrane region" description="Helical" evidence="1">
    <location>
        <begin position="158"/>
        <end position="175"/>
    </location>
</feature>
<dbReference type="InterPro" id="IPR050706">
    <property type="entry name" value="Cyclic-di-GMP_PDE-like"/>
</dbReference>
<dbReference type="Pfam" id="PF00563">
    <property type="entry name" value="EAL"/>
    <property type="match status" value="1"/>
</dbReference>
<evidence type="ECO:0000313" key="4">
    <source>
        <dbReference type="Proteomes" id="UP000182360"/>
    </source>
</evidence>
<dbReference type="CDD" id="cd01948">
    <property type="entry name" value="EAL"/>
    <property type="match status" value="1"/>
</dbReference>
<feature type="transmembrane region" description="Helical" evidence="1">
    <location>
        <begin position="58"/>
        <end position="79"/>
    </location>
</feature>
<evidence type="ECO:0000313" key="3">
    <source>
        <dbReference type="EMBL" id="SEQ61865.1"/>
    </source>
</evidence>
<dbReference type="PROSITE" id="PS50883">
    <property type="entry name" value="EAL"/>
    <property type="match status" value="1"/>
</dbReference>
<gene>
    <name evidence="3" type="ORF">SAMN04487977_10711</name>
</gene>
<evidence type="ECO:0000256" key="1">
    <source>
        <dbReference type="SAM" id="Phobius"/>
    </source>
</evidence>
<proteinExistence type="predicted"/>
<dbReference type="PANTHER" id="PTHR33121">
    <property type="entry name" value="CYCLIC DI-GMP PHOSPHODIESTERASE PDEF"/>
    <property type="match status" value="1"/>
</dbReference>
<dbReference type="SMART" id="SM00052">
    <property type="entry name" value="EAL"/>
    <property type="match status" value="1"/>
</dbReference>
<feature type="transmembrane region" description="Helical" evidence="1">
    <location>
        <begin position="91"/>
        <end position="113"/>
    </location>
</feature>
<keyword evidence="1" id="KW-0812">Transmembrane</keyword>
<dbReference type="Gene3D" id="3.20.20.450">
    <property type="entry name" value="EAL domain"/>
    <property type="match status" value="1"/>
</dbReference>
<dbReference type="Proteomes" id="UP000182360">
    <property type="component" value="Unassembled WGS sequence"/>
</dbReference>
<dbReference type="InterPro" id="IPR043128">
    <property type="entry name" value="Rev_trsase/Diguanyl_cyclase"/>
</dbReference>
<organism evidence="3 4">
    <name type="scientific">Treponema bryantii</name>
    <dbReference type="NCBI Taxonomy" id="163"/>
    <lineage>
        <taxon>Bacteria</taxon>
        <taxon>Pseudomonadati</taxon>
        <taxon>Spirochaetota</taxon>
        <taxon>Spirochaetia</taxon>
        <taxon>Spirochaetales</taxon>
        <taxon>Treponemataceae</taxon>
        <taxon>Treponema</taxon>
    </lineage>
</organism>
<keyword evidence="1" id="KW-0472">Membrane</keyword>
<dbReference type="InterPro" id="IPR035919">
    <property type="entry name" value="EAL_sf"/>
</dbReference>
<reference evidence="3 4" key="1">
    <citation type="submission" date="2016-10" db="EMBL/GenBank/DDBJ databases">
        <authorList>
            <person name="de Groot N.N."/>
        </authorList>
    </citation>
    <scope>NUCLEOTIDE SEQUENCE [LARGE SCALE GENOMIC DNA]</scope>
    <source>
        <strain evidence="3 4">B25</strain>
    </source>
</reference>
<name>A0A1H9HHS1_9SPIR</name>
<feature type="domain" description="EAL" evidence="2">
    <location>
        <begin position="369"/>
        <end position="630"/>
    </location>
</feature>
<dbReference type="EMBL" id="FOFU01000007">
    <property type="protein sequence ID" value="SEQ61865.1"/>
    <property type="molecule type" value="Genomic_DNA"/>
</dbReference>
<dbReference type="AlphaFoldDB" id="A0A1H9HHS1"/>
<dbReference type="Gene3D" id="3.30.70.270">
    <property type="match status" value="1"/>
</dbReference>
<keyword evidence="4" id="KW-1185">Reference proteome</keyword>
<evidence type="ECO:0000259" key="2">
    <source>
        <dbReference type="PROSITE" id="PS50883"/>
    </source>
</evidence>
<dbReference type="STRING" id="163.SAMN04487775_101438"/>
<dbReference type="SUPFAM" id="SSF141868">
    <property type="entry name" value="EAL domain-like"/>
    <property type="match status" value="1"/>
</dbReference>
<protein>
    <submittedName>
        <fullName evidence="3">EAL domain, c-di-GMP-specific phosphodiesterase class I (Or its enzymatically inactive variant)</fullName>
    </submittedName>
</protein>
<feature type="transmembrane region" description="Helical" evidence="1">
    <location>
        <begin position="21"/>
        <end position="46"/>
    </location>
</feature>
<feature type="transmembrane region" description="Helical" evidence="1">
    <location>
        <begin position="119"/>
        <end position="138"/>
    </location>
</feature>
<dbReference type="InterPro" id="IPR001633">
    <property type="entry name" value="EAL_dom"/>
</dbReference>
<dbReference type="PANTHER" id="PTHR33121:SF81">
    <property type="entry name" value="CYCLIC DI-GMP PHOSPHODIESTERASE PDEB-RELATED"/>
    <property type="match status" value="1"/>
</dbReference>